<evidence type="ECO:0000313" key="1">
    <source>
        <dbReference type="EMBL" id="BCK81542.1"/>
    </source>
</evidence>
<sequence>MEQSGKSQKRLDKRGWEGYNATIPRVLEERTDGTMKKLRTNMMMLGMCMGSMCMRRCANSVVCFPASVL</sequence>
<dbReference type="Proteomes" id="UP000681035">
    <property type="component" value="Chromosome"/>
</dbReference>
<name>A0A810Q5K8_9FIRM</name>
<protein>
    <submittedName>
        <fullName evidence="1">Uncharacterized protein</fullName>
    </submittedName>
</protein>
<dbReference type="EMBL" id="AP023418">
    <property type="protein sequence ID" value="BCK81542.1"/>
    <property type="molecule type" value="Genomic_DNA"/>
</dbReference>
<reference evidence="1" key="1">
    <citation type="submission" date="2020-09" db="EMBL/GenBank/DDBJ databases">
        <title>New species isolated from human feces.</title>
        <authorList>
            <person name="Kitahara M."/>
            <person name="Shigeno Y."/>
            <person name="Shime M."/>
            <person name="Matsumoto Y."/>
            <person name="Nakamura S."/>
            <person name="Motooka D."/>
            <person name="Fukuoka S."/>
            <person name="Nishikawa H."/>
            <person name="Benno Y."/>
        </authorList>
    </citation>
    <scope>NUCLEOTIDE SEQUENCE</scope>
    <source>
        <strain evidence="1">MM50</strain>
    </source>
</reference>
<accession>A0A810Q5K8</accession>
<proteinExistence type="predicted"/>
<gene>
    <name evidence="1" type="ORF">MM50RIKEN_13050</name>
</gene>
<evidence type="ECO:0000313" key="2">
    <source>
        <dbReference type="Proteomes" id="UP000681035"/>
    </source>
</evidence>
<keyword evidence="2" id="KW-1185">Reference proteome</keyword>
<dbReference type="KEGG" id="vcop:MM50RIKEN_13050"/>
<organism evidence="1 2">
    <name type="scientific">Vescimonas coprocola</name>
    <dbReference type="NCBI Taxonomy" id="2714355"/>
    <lineage>
        <taxon>Bacteria</taxon>
        <taxon>Bacillati</taxon>
        <taxon>Bacillota</taxon>
        <taxon>Clostridia</taxon>
        <taxon>Eubacteriales</taxon>
        <taxon>Oscillospiraceae</taxon>
        <taxon>Vescimonas</taxon>
    </lineage>
</organism>
<dbReference type="AlphaFoldDB" id="A0A810Q5K8"/>